<evidence type="ECO:0000313" key="1">
    <source>
        <dbReference type="EMBL" id="CAC5373069.1"/>
    </source>
</evidence>
<reference evidence="1 2" key="1">
    <citation type="submission" date="2020-06" db="EMBL/GenBank/DDBJ databases">
        <authorList>
            <person name="Li R."/>
            <person name="Bekaert M."/>
        </authorList>
    </citation>
    <scope>NUCLEOTIDE SEQUENCE [LARGE SCALE GENOMIC DNA]</scope>
    <source>
        <strain evidence="2">wild</strain>
    </source>
</reference>
<keyword evidence="2" id="KW-1185">Reference proteome</keyword>
<protein>
    <recommendedName>
        <fullName evidence="3">MEGF10_11</fullName>
    </recommendedName>
</protein>
<proteinExistence type="predicted"/>
<gene>
    <name evidence="1" type="ORF">MCOR_10946</name>
</gene>
<evidence type="ECO:0000313" key="2">
    <source>
        <dbReference type="Proteomes" id="UP000507470"/>
    </source>
</evidence>
<sequence length="159" mass="18133">MRKGPQSKINRLKKIRKSFGKFCDVKIKKKSSQEIKFSIDQFYDYFKSFNKNEDVDTDNQDFDEAIENIDNEDIMNILDRECEYGFTSNYSKCEPCSQGKYGDKCGNTCDCHIGEKCDHKKGCVPAKNGNLAYGSSTSVTTIYNLVKEGKFNHSVIEVA</sequence>
<dbReference type="AlphaFoldDB" id="A0A6J8ASP0"/>
<accession>A0A6J8ASP0</accession>
<dbReference type="EMBL" id="CACVKT020001877">
    <property type="protein sequence ID" value="CAC5373069.1"/>
    <property type="molecule type" value="Genomic_DNA"/>
</dbReference>
<dbReference type="OrthoDB" id="10504868at2759"/>
<organism evidence="1 2">
    <name type="scientific">Mytilus coruscus</name>
    <name type="common">Sea mussel</name>
    <dbReference type="NCBI Taxonomy" id="42192"/>
    <lineage>
        <taxon>Eukaryota</taxon>
        <taxon>Metazoa</taxon>
        <taxon>Spiralia</taxon>
        <taxon>Lophotrochozoa</taxon>
        <taxon>Mollusca</taxon>
        <taxon>Bivalvia</taxon>
        <taxon>Autobranchia</taxon>
        <taxon>Pteriomorphia</taxon>
        <taxon>Mytilida</taxon>
        <taxon>Mytiloidea</taxon>
        <taxon>Mytilidae</taxon>
        <taxon>Mytilinae</taxon>
        <taxon>Mytilus</taxon>
    </lineage>
</organism>
<dbReference type="Proteomes" id="UP000507470">
    <property type="component" value="Unassembled WGS sequence"/>
</dbReference>
<dbReference type="Gene3D" id="2.170.300.10">
    <property type="entry name" value="Tie2 ligand-binding domain superfamily"/>
    <property type="match status" value="1"/>
</dbReference>
<evidence type="ECO:0008006" key="3">
    <source>
        <dbReference type="Google" id="ProtNLM"/>
    </source>
</evidence>
<name>A0A6J8ASP0_MYTCO</name>